<sequence>MKSFLKEHARNALLFALLLLLCVRILDSLRTQRKNRALAHSRNCVPPPEYATRYYGVSSFLAAVQAAKSHRLLEVNRARFLEIGAKTYTMLNLGQRMTYTMSPDNLKAILATDFQSWGIGGRRKDSWGRALGSGVFTTDGVAWKHSRSLLKPSFSKKDIGNLPMFEQHVASLISVIKQAGPGATLDLGNLFSRMTTDFATEYLLGEPTQSLLKGSDDHFLKAFDACVEHIGYVSRVGKLAELFDIRHFRRQRKFVNDYIDSYIEQKLVARLEKPDKSSLVGKEERHTFLDELLQQTTDRIVIRSELLNILVAGRDTTAGLLTNTFHILSRRPEVVARLREEIDAVVPRGSKPDIDSLKRLQYLSAILNESLRVFPVVPFNSRESLVPTVLPRGGGSDGSAPMFIPAGHTVIWSSYAMQRDPDVYGADAEVFNPDRWIDSGPESSERIRTIRSSFSYTPFGGGPRLCLGQELVMTEVKYIMTRLFQEFRSVESRDDRPWTEKFGVTCVNRYGADCAFRW</sequence>
<dbReference type="GO" id="GO:0004497">
    <property type="term" value="F:monooxygenase activity"/>
    <property type="evidence" value="ECO:0007669"/>
    <property type="project" value="UniProtKB-KW"/>
</dbReference>
<evidence type="ECO:0000256" key="10">
    <source>
        <dbReference type="SAM" id="SignalP"/>
    </source>
</evidence>
<keyword evidence="5 9" id="KW-0560">Oxidoreductase</keyword>
<evidence type="ECO:0000313" key="11">
    <source>
        <dbReference type="EMBL" id="KAF2487472.1"/>
    </source>
</evidence>
<dbReference type="Pfam" id="PF00067">
    <property type="entry name" value="p450"/>
    <property type="match status" value="1"/>
</dbReference>
<dbReference type="InterPro" id="IPR017972">
    <property type="entry name" value="Cyt_P450_CS"/>
</dbReference>
<dbReference type="InterPro" id="IPR036396">
    <property type="entry name" value="Cyt_P450_sf"/>
</dbReference>
<dbReference type="RefSeq" id="XP_033594041.1">
    <property type="nucleotide sequence ID" value="XM_033735064.1"/>
</dbReference>
<keyword evidence="4 8" id="KW-0479">Metal-binding</keyword>
<dbReference type="InterPro" id="IPR002401">
    <property type="entry name" value="Cyt_P450_E_grp-I"/>
</dbReference>
<protein>
    <submittedName>
        <fullName evidence="11">N-alkane-inducible cytochrome P450</fullName>
    </submittedName>
</protein>
<dbReference type="InterPro" id="IPR047146">
    <property type="entry name" value="Cyt_P450_E_CYP52_fungi"/>
</dbReference>
<evidence type="ECO:0000256" key="1">
    <source>
        <dbReference type="ARBA" id="ARBA00001971"/>
    </source>
</evidence>
<organism evidence="11 12">
    <name type="scientific">Neohortaea acidophila</name>
    <dbReference type="NCBI Taxonomy" id="245834"/>
    <lineage>
        <taxon>Eukaryota</taxon>
        <taxon>Fungi</taxon>
        <taxon>Dikarya</taxon>
        <taxon>Ascomycota</taxon>
        <taxon>Pezizomycotina</taxon>
        <taxon>Dothideomycetes</taxon>
        <taxon>Dothideomycetidae</taxon>
        <taxon>Mycosphaerellales</taxon>
        <taxon>Teratosphaeriaceae</taxon>
        <taxon>Neohortaea</taxon>
    </lineage>
</organism>
<keyword evidence="7 9" id="KW-0503">Monooxygenase</keyword>
<keyword evidence="3 8" id="KW-0349">Heme</keyword>
<evidence type="ECO:0000256" key="9">
    <source>
        <dbReference type="RuleBase" id="RU000461"/>
    </source>
</evidence>
<evidence type="ECO:0000256" key="6">
    <source>
        <dbReference type="ARBA" id="ARBA00023004"/>
    </source>
</evidence>
<evidence type="ECO:0000256" key="4">
    <source>
        <dbReference type="ARBA" id="ARBA00022723"/>
    </source>
</evidence>
<dbReference type="SUPFAM" id="SSF48264">
    <property type="entry name" value="Cytochrome P450"/>
    <property type="match status" value="1"/>
</dbReference>
<dbReference type="PROSITE" id="PS00086">
    <property type="entry name" value="CYTOCHROME_P450"/>
    <property type="match status" value="1"/>
</dbReference>
<evidence type="ECO:0000256" key="7">
    <source>
        <dbReference type="ARBA" id="ARBA00023033"/>
    </source>
</evidence>
<dbReference type="GO" id="GO:0005506">
    <property type="term" value="F:iron ion binding"/>
    <property type="evidence" value="ECO:0007669"/>
    <property type="project" value="InterPro"/>
</dbReference>
<evidence type="ECO:0000256" key="8">
    <source>
        <dbReference type="PIRSR" id="PIRSR602401-1"/>
    </source>
</evidence>
<name>A0A6A6Q5A0_9PEZI</name>
<dbReference type="Proteomes" id="UP000799767">
    <property type="component" value="Unassembled WGS sequence"/>
</dbReference>
<evidence type="ECO:0000256" key="5">
    <source>
        <dbReference type="ARBA" id="ARBA00023002"/>
    </source>
</evidence>
<feature type="signal peptide" evidence="10">
    <location>
        <begin position="1"/>
        <end position="28"/>
    </location>
</feature>
<accession>A0A6A6Q5A0</accession>
<proteinExistence type="inferred from homology"/>
<comment type="similarity">
    <text evidence="2 9">Belongs to the cytochrome P450 family.</text>
</comment>
<dbReference type="PRINTS" id="PR00463">
    <property type="entry name" value="EP450I"/>
</dbReference>
<dbReference type="AlphaFoldDB" id="A0A6A6Q5A0"/>
<dbReference type="OrthoDB" id="1470350at2759"/>
<feature type="chain" id="PRO_5025603636" evidence="10">
    <location>
        <begin position="29"/>
        <end position="518"/>
    </location>
</feature>
<dbReference type="PRINTS" id="PR00385">
    <property type="entry name" value="P450"/>
</dbReference>
<dbReference type="PANTHER" id="PTHR24287:SF1">
    <property type="entry name" value="P450, PUTATIVE (EUROFUNG)-RELATED"/>
    <property type="match status" value="1"/>
</dbReference>
<keyword evidence="10" id="KW-0732">Signal</keyword>
<dbReference type="GeneID" id="54476066"/>
<evidence type="ECO:0000313" key="12">
    <source>
        <dbReference type="Proteomes" id="UP000799767"/>
    </source>
</evidence>
<feature type="binding site" description="axial binding residue" evidence="8">
    <location>
        <position position="466"/>
    </location>
    <ligand>
        <name>heme</name>
        <dbReference type="ChEBI" id="CHEBI:30413"/>
    </ligand>
    <ligandPart>
        <name>Fe</name>
        <dbReference type="ChEBI" id="CHEBI:18248"/>
    </ligandPart>
</feature>
<dbReference type="CDD" id="cd11063">
    <property type="entry name" value="CYP52"/>
    <property type="match status" value="1"/>
</dbReference>
<dbReference type="GO" id="GO:0016705">
    <property type="term" value="F:oxidoreductase activity, acting on paired donors, with incorporation or reduction of molecular oxygen"/>
    <property type="evidence" value="ECO:0007669"/>
    <property type="project" value="InterPro"/>
</dbReference>
<reference evidence="11" key="1">
    <citation type="journal article" date="2020" name="Stud. Mycol.">
        <title>101 Dothideomycetes genomes: a test case for predicting lifestyles and emergence of pathogens.</title>
        <authorList>
            <person name="Haridas S."/>
            <person name="Albert R."/>
            <person name="Binder M."/>
            <person name="Bloem J."/>
            <person name="Labutti K."/>
            <person name="Salamov A."/>
            <person name="Andreopoulos B."/>
            <person name="Baker S."/>
            <person name="Barry K."/>
            <person name="Bills G."/>
            <person name="Bluhm B."/>
            <person name="Cannon C."/>
            <person name="Castanera R."/>
            <person name="Culley D."/>
            <person name="Daum C."/>
            <person name="Ezra D."/>
            <person name="Gonzalez J."/>
            <person name="Henrissat B."/>
            <person name="Kuo A."/>
            <person name="Liang C."/>
            <person name="Lipzen A."/>
            <person name="Lutzoni F."/>
            <person name="Magnuson J."/>
            <person name="Mondo S."/>
            <person name="Nolan M."/>
            <person name="Ohm R."/>
            <person name="Pangilinan J."/>
            <person name="Park H.-J."/>
            <person name="Ramirez L."/>
            <person name="Alfaro M."/>
            <person name="Sun H."/>
            <person name="Tritt A."/>
            <person name="Yoshinaga Y."/>
            <person name="Zwiers L.-H."/>
            <person name="Turgeon B."/>
            <person name="Goodwin S."/>
            <person name="Spatafora J."/>
            <person name="Crous P."/>
            <person name="Grigoriev I."/>
        </authorList>
    </citation>
    <scope>NUCLEOTIDE SEQUENCE</scope>
    <source>
        <strain evidence="11">CBS 113389</strain>
    </source>
</reference>
<dbReference type="GO" id="GO:0020037">
    <property type="term" value="F:heme binding"/>
    <property type="evidence" value="ECO:0007669"/>
    <property type="project" value="InterPro"/>
</dbReference>
<dbReference type="PANTHER" id="PTHR24287">
    <property type="entry name" value="P450, PUTATIVE (EUROFUNG)-RELATED"/>
    <property type="match status" value="1"/>
</dbReference>
<keyword evidence="12" id="KW-1185">Reference proteome</keyword>
<evidence type="ECO:0000256" key="2">
    <source>
        <dbReference type="ARBA" id="ARBA00010617"/>
    </source>
</evidence>
<comment type="cofactor">
    <cofactor evidence="1 8">
        <name>heme</name>
        <dbReference type="ChEBI" id="CHEBI:30413"/>
    </cofactor>
</comment>
<gene>
    <name evidence="11" type="ORF">BDY17DRAFT_306854</name>
</gene>
<dbReference type="Gene3D" id="1.10.630.10">
    <property type="entry name" value="Cytochrome P450"/>
    <property type="match status" value="1"/>
</dbReference>
<dbReference type="InterPro" id="IPR001128">
    <property type="entry name" value="Cyt_P450"/>
</dbReference>
<evidence type="ECO:0000256" key="3">
    <source>
        <dbReference type="ARBA" id="ARBA00022617"/>
    </source>
</evidence>
<dbReference type="EMBL" id="MU001631">
    <property type="protein sequence ID" value="KAF2487472.1"/>
    <property type="molecule type" value="Genomic_DNA"/>
</dbReference>
<keyword evidence="6 8" id="KW-0408">Iron</keyword>